<dbReference type="PROSITE" id="PS52015">
    <property type="entry name" value="TONB_CTD"/>
    <property type="match status" value="1"/>
</dbReference>
<feature type="chain" id="PRO_5021767318" description="TonB C-terminal domain-containing protein" evidence="10">
    <location>
        <begin position="19"/>
        <end position="265"/>
    </location>
</feature>
<keyword evidence="3" id="KW-0813">Transport</keyword>
<protein>
    <recommendedName>
        <fullName evidence="11">TonB C-terminal domain-containing protein</fullName>
    </recommendedName>
</protein>
<keyword evidence="9" id="KW-0472">Membrane</keyword>
<organism evidence="12 13">
    <name type="scientific">Chitinophaga cymbidii</name>
    <dbReference type="NCBI Taxonomy" id="1096750"/>
    <lineage>
        <taxon>Bacteria</taxon>
        <taxon>Pseudomonadati</taxon>
        <taxon>Bacteroidota</taxon>
        <taxon>Chitinophagia</taxon>
        <taxon>Chitinophagales</taxon>
        <taxon>Chitinophagaceae</taxon>
        <taxon>Chitinophaga</taxon>
    </lineage>
</organism>
<dbReference type="NCBIfam" id="TIGR01352">
    <property type="entry name" value="tonB_Cterm"/>
    <property type="match status" value="1"/>
</dbReference>
<keyword evidence="7" id="KW-0653">Protein transport</keyword>
<reference evidence="12 13" key="1">
    <citation type="submission" date="2019-07" db="EMBL/GenBank/DDBJ databases">
        <title>Whole genome shotgun sequence of Chitinophaga cymbidii NBRC 109752.</title>
        <authorList>
            <person name="Hosoyama A."/>
            <person name="Uohara A."/>
            <person name="Ohji S."/>
            <person name="Ichikawa N."/>
        </authorList>
    </citation>
    <scope>NUCLEOTIDE SEQUENCE [LARGE SCALE GENOMIC DNA]</scope>
    <source>
        <strain evidence="12 13">NBRC 109752</strain>
    </source>
</reference>
<evidence type="ECO:0000256" key="1">
    <source>
        <dbReference type="ARBA" id="ARBA00004383"/>
    </source>
</evidence>
<keyword evidence="6" id="KW-0812">Transmembrane</keyword>
<comment type="similarity">
    <text evidence="2">Belongs to the TonB family.</text>
</comment>
<dbReference type="RefSeq" id="WP_146861897.1">
    <property type="nucleotide sequence ID" value="NZ_BKAU01000002.1"/>
</dbReference>
<comment type="subcellular location">
    <subcellularLocation>
        <location evidence="1">Cell inner membrane</location>
        <topology evidence="1">Single-pass membrane protein</topology>
        <orientation evidence="1">Periplasmic side</orientation>
    </subcellularLocation>
</comment>
<keyword evidence="10" id="KW-0732">Signal</keyword>
<dbReference type="InterPro" id="IPR051045">
    <property type="entry name" value="TonB-dependent_transducer"/>
</dbReference>
<evidence type="ECO:0000259" key="11">
    <source>
        <dbReference type="PROSITE" id="PS52015"/>
    </source>
</evidence>
<keyword evidence="13" id="KW-1185">Reference proteome</keyword>
<sequence>MRLLPITILLLLSYPVFSQDTTEKPLTPAEMEEEFRSSLAALKADVLPEFPGGQANLERWLAGSLNVPYIRLREDTVVTVYVDFIVDQEGRVTDAKIRYPTFRQLDKEVLEMFYRMPKWKPGILNGKFVPLNLTIPMKVALGNSMRKPYDVPAPELSKLPQYKGGGKALAYFIRKNLQYPAEARSAGIGGAVVVEFLVMSNGRVDNAATIGSAIGYGLEEEAVRIVEKMPKWIPAQLEGRSVTAKHQLVIRFDPPKAASAAGRKE</sequence>
<feature type="domain" description="TonB C-terminal" evidence="11">
    <location>
        <begin position="164"/>
        <end position="261"/>
    </location>
</feature>
<dbReference type="EMBL" id="BKAU01000002">
    <property type="protein sequence ID" value="GEP96233.1"/>
    <property type="molecule type" value="Genomic_DNA"/>
</dbReference>
<dbReference type="GO" id="GO:0055085">
    <property type="term" value="P:transmembrane transport"/>
    <property type="evidence" value="ECO:0007669"/>
    <property type="project" value="InterPro"/>
</dbReference>
<dbReference type="PANTHER" id="PTHR33446:SF2">
    <property type="entry name" value="PROTEIN TONB"/>
    <property type="match status" value="1"/>
</dbReference>
<dbReference type="InterPro" id="IPR037682">
    <property type="entry name" value="TonB_C"/>
</dbReference>
<accession>A0A512RKK5</accession>
<dbReference type="SUPFAM" id="SSF74653">
    <property type="entry name" value="TolA/TonB C-terminal domain"/>
    <property type="match status" value="2"/>
</dbReference>
<dbReference type="InterPro" id="IPR006260">
    <property type="entry name" value="TonB/TolA_C"/>
</dbReference>
<dbReference type="AlphaFoldDB" id="A0A512RKK5"/>
<dbReference type="Proteomes" id="UP000321436">
    <property type="component" value="Unassembled WGS sequence"/>
</dbReference>
<dbReference type="PANTHER" id="PTHR33446">
    <property type="entry name" value="PROTEIN TONB-RELATED"/>
    <property type="match status" value="1"/>
</dbReference>
<keyword evidence="5" id="KW-0997">Cell inner membrane</keyword>
<evidence type="ECO:0000256" key="9">
    <source>
        <dbReference type="ARBA" id="ARBA00023136"/>
    </source>
</evidence>
<gene>
    <name evidence="12" type="ORF">CCY01nite_24930</name>
</gene>
<evidence type="ECO:0000256" key="5">
    <source>
        <dbReference type="ARBA" id="ARBA00022519"/>
    </source>
</evidence>
<evidence type="ECO:0000313" key="12">
    <source>
        <dbReference type="EMBL" id="GEP96233.1"/>
    </source>
</evidence>
<evidence type="ECO:0000256" key="2">
    <source>
        <dbReference type="ARBA" id="ARBA00006555"/>
    </source>
</evidence>
<keyword evidence="8" id="KW-1133">Transmembrane helix</keyword>
<dbReference type="Pfam" id="PF03544">
    <property type="entry name" value="TonB_C"/>
    <property type="match status" value="2"/>
</dbReference>
<evidence type="ECO:0000256" key="6">
    <source>
        <dbReference type="ARBA" id="ARBA00022692"/>
    </source>
</evidence>
<evidence type="ECO:0000313" key="13">
    <source>
        <dbReference type="Proteomes" id="UP000321436"/>
    </source>
</evidence>
<evidence type="ECO:0000256" key="8">
    <source>
        <dbReference type="ARBA" id="ARBA00022989"/>
    </source>
</evidence>
<evidence type="ECO:0000256" key="10">
    <source>
        <dbReference type="SAM" id="SignalP"/>
    </source>
</evidence>
<keyword evidence="4" id="KW-1003">Cell membrane</keyword>
<dbReference type="Gene3D" id="3.30.1150.10">
    <property type="match status" value="2"/>
</dbReference>
<proteinExistence type="inferred from homology"/>
<evidence type="ECO:0000256" key="3">
    <source>
        <dbReference type="ARBA" id="ARBA00022448"/>
    </source>
</evidence>
<dbReference type="OrthoDB" id="9814002at2"/>
<feature type="signal peptide" evidence="10">
    <location>
        <begin position="1"/>
        <end position="18"/>
    </location>
</feature>
<dbReference type="GO" id="GO:0015031">
    <property type="term" value="P:protein transport"/>
    <property type="evidence" value="ECO:0007669"/>
    <property type="project" value="UniProtKB-KW"/>
</dbReference>
<name>A0A512RKK5_9BACT</name>
<evidence type="ECO:0000256" key="4">
    <source>
        <dbReference type="ARBA" id="ARBA00022475"/>
    </source>
</evidence>
<dbReference type="GO" id="GO:0031992">
    <property type="term" value="F:energy transducer activity"/>
    <property type="evidence" value="ECO:0007669"/>
    <property type="project" value="TreeGrafter"/>
</dbReference>
<comment type="caution">
    <text evidence="12">The sequence shown here is derived from an EMBL/GenBank/DDBJ whole genome shotgun (WGS) entry which is preliminary data.</text>
</comment>
<evidence type="ECO:0000256" key="7">
    <source>
        <dbReference type="ARBA" id="ARBA00022927"/>
    </source>
</evidence>
<dbReference type="GO" id="GO:0098797">
    <property type="term" value="C:plasma membrane protein complex"/>
    <property type="evidence" value="ECO:0007669"/>
    <property type="project" value="TreeGrafter"/>
</dbReference>